<feature type="transmembrane region" description="Helical" evidence="5">
    <location>
        <begin position="12"/>
        <end position="33"/>
    </location>
</feature>
<feature type="domain" description="HAMP" evidence="7">
    <location>
        <begin position="219"/>
        <end position="273"/>
    </location>
</feature>
<comment type="similarity">
    <text evidence="2">Belongs to the methyl-accepting chemotaxis (MCP) protein family.</text>
</comment>
<dbReference type="CDD" id="cd06225">
    <property type="entry name" value="HAMP"/>
    <property type="match status" value="1"/>
</dbReference>
<feature type="transmembrane region" description="Helical" evidence="5">
    <location>
        <begin position="196"/>
        <end position="218"/>
    </location>
</feature>
<feature type="region of interest" description="Disordered" evidence="4">
    <location>
        <begin position="337"/>
        <end position="358"/>
    </location>
</feature>
<dbReference type="PROSITE" id="PS50885">
    <property type="entry name" value="HAMP"/>
    <property type="match status" value="1"/>
</dbReference>
<dbReference type="PROSITE" id="PS50111">
    <property type="entry name" value="CHEMOTAXIS_TRANSDUC_2"/>
    <property type="match status" value="1"/>
</dbReference>
<dbReference type="GO" id="GO:0016020">
    <property type="term" value="C:membrane"/>
    <property type="evidence" value="ECO:0007669"/>
    <property type="project" value="InterPro"/>
</dbReference>
<sequence>MIKFRDIKLTKKIMALSVSFLIFIVIIGGTALVQISDVNSKISELNNERMTPIIELGEIKTNVEELRTLGNSYMDATDDATKKSVEDSMATEVKEIETALEKYKSDSDFKAVMENYNNYVAAKDAFLKAADQRNQQQTSGAQGQMDGATQGPPTDMVNFDKTKATLVESLNEIISRHVKEAQNTYDSSKLLYNSTLAILGGLLTVCAAITVILSVVIARSIITPVKRVTTKLKEISENGGDLTQRIDYKSKDEIGELSQSFDLFMDKLHSIIKEVSVSAKTISSSSEELNKSTTASTTFLEDISNTVLGMASATADAAAASEETMASLNEASAFSENTANASKNTSAKSKKARKEAEDGASKISEIVESIKDIANSSKDVSYMINDLDDSSKKIGDIIEIISSISEQTNLLALNAAIEAARAGEAGRGFNVVADEIRKLADESNNAARQISELIKENQLKAASAVESVSEVERKVSDGVEKASEVGISIQNIIENIQDMTIEVEHIDEANEQQAESTKEIEKAIGSISLTSNDLAQGTENISASIQEQLSTMNEIERTTSNLSEMAKKLTNITSEFTV</sequence>
<keyword evidence="5" id="KW-0472">Membrane</keyword>
<dbReference type="GO" id="GO:0007165">
    <property type="term" value="P:signal transduction"/>
    <property type="evidence" value="ECO:0007669"/>
    <property type="project" value="UniProtKB-KW"/>
</dbReference>
<feature type="domain" description="Methyl-accepting transducer" evidence="6">
    <location>
        <begin position="292"/>
        <end position="528"/>
    </location>
</feature>
<evidence type="ECO:0000256" key="1">
    <source>
        <dbReference type="ARBA" id="ARBA00023224"/>
    </source>
</evidence>
<organism evidence="8 9">
    <name type="scientific">Clostridium paridis</name>
    <dbReference type="NCBI Taxonomy" id="2803863"/>
    <lineage>
        <taxon>Bacteria</taxon>
        <taxon>Bacillati</taxon>
        <taxon>Bacillota</taxon>
        <taxon>Clostridia</taxon>
        <taxon>Eubacteriales</taxon>
        <taxon>Clostridiaceae</taxon>
        <taxon>Clostridium</taxon>
    </lineage>
</organism>
<reference evidence="8" key="1">
    <citation type="submission" date="2021-01" db="EMBL/GenBank/DDBJ databases">
        <title>Genome public.</title>
        <authorList>
            <person name="Liu C."/>
            <person name="Sun Q."/>
        </authorList>
    </citation>
    <scope>NUCLEOTIDE SEQUENCE</scope>
    <source>
        <strain evidence="8">YIM B02565</strain>
    </source>
</reference>
<dbReference type="Pfam" id="PF00015">
    <property type="entry name" value="MCPsignal"/>
    <property type="match status" value="1"/>
</dbReference>
<dbReference type="SUPFAM" id="SSF58104">
    <property type="entry name" value="Methyl-accepting chemotaxis protein (MCP) signaling domain"/>
    <property type="match status" value="1"/>
</dbReference>
<keyword evidence="9" id="KW-1185">Reference proteome</keyword>
<protein>
    <submittedName>
        <fullName evidence="8">Methyl-accepting chemotaxis protein</fullName>
    </submittedName>
</protein>
<evidence type="ECO:0000256" key="2">
    <source>
        <dbReference type="ARBA" id="ARBA00029447"/>
    </source>
</evidence>
<keyword evidence="5" id="KW-0812">Transmembrane</keyword>
<evidence type="ECO:0000259" key="7">
    <source>
        <dbReference type="PROSITE" id="PS50885"/>
    </source>
</evidence>
<dbReference type="Pfam" id="PF12729">
    <property type="entry name" value="4HB_MCP_1"/>
    <property type="match status" value="1"/>
</dbReference>
<dbReference type="InterPro" id="IPR003660">
    <property type="entry name" value="HAMP_dom"/>
</dbReference>
<gene>
    <name evidence="8" type="ORF">JK634_18375</name>
</gene>
<dbReference type="SMART" id="SM00304">
    <property type="entry name" value="HAMP"/>
    <property type="match status" value="1"/>
</dbReference>
<evidence type="ECO:0000256" key="3">
    <source>
        <dbReference type="PROSITE-ProRule" id="PRU00284"/>
    </source>
</evidence>
<dbReference type="InterPro" id="IPR024478">
    <property type="entry name" value="HlyB_4HB_MCP"/>
</dbReference>
<feature type="region of interest" description="Disordered" evidence="4">
    <location>
        <begin position="131"/>
        <end position="153"/>
    </location>
</feature>
<dbReference type="PANTHER" id="PTHR32089:SF112">
    <property type="entry name" value="LYSOZYME-LIKE PROTEIN-RELATED"/>
    <property type="match status" value="1"/>
</dbReference>
<evidence type="ECO:0000256" key="4">
    <source>
        <dbReference type="SAM" id="MobiDB-lite"/>
    </source>
</evidence>
<dbReference type="InterPro" id="IPR004089">
    <property type="entry name" value="MCPsignal_dom"/>
</dbReference>
<keyword evidence="5" id="KW-1133">Transmembrane helix</keyword>
<name>A0A937FJN9_9CLOT</name>
<evidence type="ECO:0000256" key="5">
    <source>
        <dbReference type="SAM" id="Phobius"/>
    </source>
</evidence>
<dbReference type="GO" id="GO:0006935">
    <property type="term" value="P:chemotaxis"/>
    <property type="evidence" value="ECO:0007669"/>
    <property type="project" value="InterPro"/>
</dbReference>
<proteinExistence type="inferred from homology"/>
<accession>A0A937FJN9</accession>
<evidence type="ECO:0000259" key="6">
    <source>
        <dbReference type="PROSITE" id="PS50111"/>
    </source>
</evidence>
<feature type="compositionally biased region" description="Polar residues" evidence="4">
    <location>
        <begin position="132"/>
        <end position="142"/>
    </location>
</feature>
<dbReference type="GO" id="GO:0004888">
    <property type="term" value="F:transmembrane signaling receptor activity"/>
    <property type="evidence" value="ECO:0007669"/>
    <property type="project" value="InterPro"/>
</dbReference>
<dbReference type="SMART" id="SM00283">
    <property type="entry name" value="MA"/>
    <property type="match status" value="1"/>
</dbReference>
<comment type="caution">
    <text evidence="8">The sequence shown here is derived from an EMBL/GenBank/DDBJ whole genome shotgun (WGS) entry which is preliminary data.</text>
</comment>
<keyword evidence="1 3" id="KW-0807">Transducer</keyword>
<dbReference type="AlphaFoldDB" id="A0A937FJN9"/>
<dbReference type="InterPro" id="IPR004090">
    <property type="entry name" value="Chemotax_Me-accpt_rcpt"/>
</dbReference>
<dbReference type="Pfam" id="PF00672">
    <property type="entry name" value="HAMP"/>
    <property type="match status" value="1"/>
</dbReference>
<evidence type="ECO:0000313" key="8">
    <source>
        <dbReference type="EMBL" id="MBL4933752.1"/>
    </source>
</evidence>
<dbReference type="EMBL" id="JAESWA010000027">
    <property type="protein sequence ID" value="MBL4933752.1"/>
    <property type="molecule type" value="Genomic_DNA"/>
</dbReference>
<dbReference type="RefSeq" id="WP_202769187.1">
    <property type="nucleotide sequence ID" value="NZ_JAESWA010000027.1"/>
</dbReference>
<dbReference type="Gene3D" id="6.10.340.10">
    <property type="match status" value="1"/>
</dbReference>
<evidence type="ECO:0000313" key="9">
    <source>
        <dbReference type="Proteomes" id="UP000623681"/>
    </source>
</evidence>
<dbReference type="PRINTS" id="PR00260">
    <property type="entry name" value="CHEMTRNSDUCR"/>
</dbReference>
<dbReference type="PANTHER" id="PTHR32089">
    <property type="entry name" value="METHYL-ACCEPTING CHEMOTAXIS PROTEIN MCPB"/>
    <property type="match status" value="1"/>
</dbReference>
<feature type="compositionally biased region" description="Low complexity" evidence="4">
    <location>
        <begin position="337"/>
        <end position="347"/>
    </location>
</feature>
<dbReference type="Proteomes" id="UP000623681">
    <property type="component" value="Unassembled WGS sequence"/>
</dbReference>
<dbReference type="Gene3D" id="1.10.287.950">
    <property type="entry name" value="Methyl-accepting chemotaxis protein"/>
    <property type="match status" value="1"/>
</dbReference>